<gene>
    <name evidence="1" type="ORF">EJ995_04680</name>
</gene>
<sequence length="99" mass="11613">MKKKLTLSIDEEVIKKAKSYAKETDRSLSELIEGYLEKITGSNLVKEPEATYEKRSSQSENKKHEASIYRKMAGIVKSDWDPVEDREKFRDVRLEKYLK</sequence>
<dbReference type="InterPro" id="IPR010985">
    <property type="entry name" value="Ribbon_hlx_hlx"/>
</dbReference>
<dbReference type="OrthoDB" id="6198066at2"/>
<evidence type="ECO:0000313" key="1">
    <source>
        <dbReference type="EMBL" id="AZQ43561.1"/>
    </source>
</evidence>
<reference evidence="1 2" key="1">
    <citation type="submission" date="2018-12" db="EMBL/GenBank/DDBJ databases">
        <title>Complete genome of Nonlabens sp. MJ115.</title>
        <authorList>
            <person name="Choi H.S."/>
            <person name="Jung J."/>
        </authorList>
    </citation>
    <scope>NUCLEOTIDE SEQUENCE [LARGE SCALE GENOMIC DNA]</scope>
    <source>
        <strain evidence="1 2">MJ115</strain>
    </source>
</reference>
<dbReference type="RefSeq" id="WP_126446088.1">
    <property type="nucleotide sequence ID" value="NZ_CP034549.1"/>
</dbReference>
<dbReference type="AlphaFoldDB" id="A0A3S9MWH4"/>
<dbReference type="InterPro" id="IPR045944">
    <property type="entry name" value="DUF6364"/>
</dbReference>
<accession>A0A3S9MWH4</accession>
<dbReference type="Pfam" id="PF19891">
    <property type="entry name" value="DUF6364"/>
    <property type="match status" value="1"/>
</dbReference>
<keyword evidence="2" id="KW-1185">Reference proteome</keyword>
<proteinExistence type="predicted"/>
<dbReference type="KEGG" id="noj:EJ995_04680"/>
<dbReference type="SUPFAM" id="SSF47598">
    <property type="entry name" value="Ribbon-helix-helix"/>
    <property type="match status" value="1"/>
</dbReference>
<dbReference type="GO" id="GO:0006355">
    <property type="term" value="P:regulation of DNA-templated transcription"/>
    <property type="evidence" value="ECO:0007669"/>
    <property type="project" value="InterPro"/>
</dbReference>
<name>A0A3S9MWH4_9FLAO</name>
<dbReference type="Proteomes" id="UP000279600">
    <property type="component" value="Chromosome"/>
</dbReference>
<dbReference type="EMBL" id="CP034549">
    <property type="protein sequence ID" value="AZQ43561.1"/>
    <property type="molecule type" value="Genomic_DNA"/>
</dbReference>
<evidence type="ECO:0000313" key="2">
    <source>
        <dbReference type="Proteomes" id="UP000279600"/>
    </source>
</evidence>
<organism evidence="1 2">
    <name type="scientific">Nonlabens ponticola</name>
    <dbReference type="NCBI Taxonomy" id="2496866"/>
    <lineage>
        <taxon>Bacteria</taxon>
        <taxon>Pseudomonadati</taxon>
        <taxon>Bacteroidota</taxon>
        <taxon>Flavobacteriia</taxon>
        <taxon>Flavobacteriales</taxon>
        <taxon>Flavobacteriaceae</taxon>
        <taxon>Nonlabens</taxon>
    </lineage>
</organism>
<protein>
    <submittedName>
        <fullName evidence="1">Uncharacterized protein</fullName>
    </submittedName>
</protein>